<keyword evidence="1" id="KW-1133">Transmembrane helix</keyword>
<keyword evidence="1" id="KW-0812">Transmembrane</keyword>
<accession>G0TVV8</accession>
<feature type="transmembrane region" description="Helical" evidence="1">
    <location>
        <begin position="20"/>
        <end position="50"/>
    </location>
</feature>
<dbReference type="EMBL" id="HE573021">
    <property type="protein sequence ID" value="CCC48074.1"/>
    <property type="molecule type" value="Genomic_DNA"/>
</dbReference>
<organism evidence="2">
    <name type="scientific">Trypanosoma vivax (strain Y486)</name>
    <dbReference type="NCBI Taxonomy" id="1055687"/>
    <lineage>
        <taxon>Eukaryota</taxon>
        <taxon>Discoba</taxon>
        <taxon>Euglenozoa</taxon>
        <taxon>Kinetoplastea</taxon>
        <taxon>Metakinetoplastina</taxon>
        <taxon>Trypanosomatida</taxon>
        <taxon>Trypanosomatidae</taxon>
        <taxon>Trypanosoma</taxon>
        <taxon>Duttonella</taxon>
    </lineage>
</organism>
<name>G0TVV8_TRYVY</name>
<sequence length="100" mass="11210">MMMKNSTNAMGTIPAISADIWPVAAYVSVVCLFVFVVVGCSFFASVTLLVPTVLRCTQLSSLRTTCRAFQKNKADKIRKENKKMSNNVMQNHLPWLRQIV</sequence>
<evidence type="ECO:0000313" key="2">
    <source>
        <dbReference type="EMBL" id="CCC48074.1"/>
    </source>
</evidence>
<reference evidence="2" key="1">
    <citation type="journal article" date="2012" name="Proc. Natl. Acad. Sci. U.S.A.">
        <title>Antigenic diversity is generated by distinct evolutionary mechanisms in African trypanosome species.</title>
        <authorList>
            <person name="Jackson A.P."/>
            <person name="Berry A."/>
            <person name="Aslett M."/>
            <person name="Allison H.C."/>
            <person name="Burton P."/>
            <person name="Vavrova-Anderson J."/>
            <person name="Brown R."/>
            <person name="Browne H."/>
            <person name="Corton N."/>
            <person name="Hauser H."/>
            <person name="Gamble J."/>
            <person name="Gilderthorp R."/>
            <person name="Marcello L."/>
            <person name="McQuillan J."/>
            <person name="Otto T.D."/>
            <person name="Quail M.A."/>
            <person name="Sanders M.J."/>
            <person name="van Tonder A."/>
            <person name="Ginger M.L."/>
            <person name="Field M.C."/>
            <person name="Barry J.D."/>
            <person name="Hertz-Fowler C."/>
            <person name="Berriman M."/>
        </authorList>
    </citation>
    <scope>NUCLEOTIDE SEQUENCE</scope>
    <source>
        <strain evidence="2">Y486</strain>
    </source>
</reference>
<keyword evidence="1" id="KW-0472">Membrane</keyword>
<evidence type="ECO:0000256" key="1">
    <source>
        <dbReference type="SAM" id="Phobius"/>
    </source>
</evidence>
<protein>
    <submittedName>
        <fullName evidence="2">Uncharacterized protein</fullName>
    </submittedName>
</protein>
<gene>
    <name evidence="2" type="ORF">TVY486_0502760</name>
</gene>
<proteinExistence type="predicted"/>
<dbReference type="AlphaFoldDB" id="G0TVV8"/>